<dbReference type="AlphaFoldDB" id="A0A820ER14"/>
<dbReference type="Proteomes" id="UP000663881">
    <property type="component" value="Unassembled WGS sequence"/>
</dbReference>
<feature type="non-terminal residue" evidence="1">
    <location>
        <position position="1"/>
    </location>
</feature>
<comment type="caution">
    <text evidence="1">The sequence shown here is derived from an EMBL/GenBank/DDBJ whole genome shotgun (WGS) entry which is preliminary data.</text>
</comment>
<proteinExistence type="predicted"/>
<evidence type="ECO:0000313" key="1">
    <source>
        <dbReference type="EMBL" id="CAF4251058.1"/>
    </source>
</evidence>
<feature type="non-terminal residue" evidence="1">
    <location>
        <position position="50"/>
    </location>
</feature>
<dbReference type="EMBL" id="CAJOAY010012393">
    <property type="protein sequence ID" value="CAF4251058.1"/>
    <property type="molecule type" value="Genomic_DNA"/>
</dbReference>
<name>A0A820ER14_9BILA</name>
<organism evidence="1 2">
    <name type="scientific">Adineta steineri</name>
    <dbReference type="NCBI Taxonomy" id="433720"/>
    <lineage>
        <taxon>Eukaryota</taxon>
        <taxon>Metazoa</taxon>
        <taxon>Spiralia</taxon>
        <taxon>Gnathifera</taxon>
        <taxon>Rotifera</taxon>
        <taxon>Eurotatoria</taxon>
        <taxon>Bdelloidea</taxon>
        <taxon>Adinetida</taxon>
        <taxon>Adinetidae</taxon>
        <taxon>Adineta</taxon>
    </lineage>
</organism>
<accession>A0A820ER14</accession>
<reference evidence="1" key="1">
    <citation type="submission" date="2021-02" db="EMBL/GenBank/DDBJ databases">
        <authorList>
            <person name="Nowell W R."/>
        </authorList>
    </citation>
    <scope>NUCLEOTIDE SEQUENCE</scope>
</reference>
<sequence>MTSMNSNRFINEQVCELRDVNHSPVYSYQQLPILALEEIVKKILRVGVGL</sequence>
<evidence type="ECO:0000313" key="2">
    <source>
        <dbReference type="Proteomes" id="UP000663881"/>
    </source>
</evidence>
<protein>
    <submittedName>
        <fullName evidence="1">Uncharacterized protein</fullName>
    </submittedName>
</protein>
<gene>
    <name evidence="1" type="ORF">OKA104_LOCUS43601</name>
</gene>